<reference evidence="2" key="1">
    <citation type="journal article" date="2020" name="New Phytol.">
        <title>Comparative genomics reveals dynamic genome evolution in host specialist ectomycorrhizal fungi.</title>
        <authorList>
            <person name="Lofgren L.A."/>
            <person name="Nguyen N.H."/>
            <person name="Vilgalys R."/>
            <person name="Ruytinx J."/>
            <person name="Liao H.L."/>
            <person name="Branco S."/>
            <person name="Kuo A."/>
            <person name="LaButti K."/>
            <person name="Lipzen A."/>
            <person name="Andreopoulos W."/>
            <person name="Pangilinan J."/>
            <person name="Riley R."/>
            <person name="Hundley H."/>
            <person name="Na H."/>
            <person name="Barry K."/>
            <person name="Grigoriev I.V."/>
            <person name="Stajich J.E."/>
            <person name="Kennedy P.G."/>
        </authorList>
    </citation>
    <scope>NUCLEOTIDE SEQUENCE</scope>
    <source>
        <strain evidence="2">S12</strain>
    </source>
</reference>
<feature type="compositionally biased region" description="Basic and acidic residues" evidence="1">
    <location>
        <begin position="441"/>
        <end position="453"/>
    </location>
</feature>
<comment type="caution">
    <text evidence="2">The sequence shown here is derived from an EMBL/GenBank/DDBJ whole genome shotgun (WGS) entry which is preliminary data.</text>
</comment>
<dbReference type="Proteomes" id="UP000719766">
    <property type="component" value="Unassembled WGS sequence"/>
</dbReference>
<dbReference type="EMBL" id="JABBWE010000003">
    <property type="protein sequence ID" value="KAG1804868.1"/>
    <property type="molecule type" value="Genomic_DNA"/>
</dbReference>
<feature type="compositionally biased region" description="Basic and acidic residues" evidence="1">
    <location>
        <begin position="403"/>
        <end position="432"/>
    </location>
</feature>
<evidence type="ECO:0000256" key="1">
    <source>
        <dbReference type="SAM" id="MobiDB-lite"/>
    </source>
</evidence>
<dbReference type="AlphaFoldDB" id="A0A9P7J6D6"/>
<feature type="compositionally biased region" description="Low complexity" evidence="1">
    <location>
        <begin position="297"/>
        <end position="309"/>
    </location>
</feature>
<sequence>MNGALWRPPSQLNSAAPDEPVAPHQPMAYHQPDTLFLHGKILPHTSAFGVLVSDTYQHFLACHPTMNHLAKMTLYALVTNPSMEDINECIEEIKSYLHSHFPAIQVVTLEDSYGETPMPETFPGYNQGPFLSLSSAERQTWRLQFSLHSDVYDLYTGASTPRAKQTLAFFLYLVIIHELTHVVMLVFSSESTPTKFYGSRPLYSLNGLGLNARGQQVERGESGASMEQHMADCDPNSVDVGIVGSTSFQMLANSPFLSNIASGQWDLILQLPMQSIPDHMSVLRQKISGSQIRRNRTPSSPSLSTPATTPVNRLGMLLINPDMFPPSGAWLQLSGESPVKSEGLPEKRGKLRKDFPDECEKLPDECGKVPEELPEITMEFRPDGDMCNGYSGQVLSRRKQRKGCKDKVRSRIGPEDRGKVPEELPETRRNGGSDEWMSGGAEERRSGGVEERSSGLGNSSLGLRWIMTKSED</sequence>
<evidence type="ECO:0000313" key="3">
    <source>
        <dbReference type="Proteomes" id="UP000719766"/>
    </source>
</evidence>
<dbReference type="OrthoDB" id="2657348at2759"/>
<feature type="region of interest" description="Disordered" evidence="1">
    <location>
        <begin position="1"/>
        <end position="25"/>
    </location>
</feature>
<evidence type="ECO:0000313" key="2">
    <source>
        <dbReference type="EMBL" id="KAG1804868.1"/>
    </source>
</evidence>
<feature type="region of interest" description="Disordered" evidence="1">
    <location>
        <begin position="398"/>
        <end position="472"/>
    </location>
</feature>
<keyword evidence="3" id="KW-1185">Reference proteome</keyword>
<feature type="compositionally biased region" description="Low complexity" evidence="1">
    <location>
        <begin position="454"/>
        <end position="463"/>
    </location>
</feature>
<proteinExistence type="predicted"/>
<accession>A0A9P7J6D6</accession>
<organism evidence="2 3">
    <name type="scientific">Suillus plorans</name>
    <dbReference type="NCBI Taxonomy" id="116603"/>
    <lineage>
        <taxon>Eukaryota</taxon>
        <taxon>Fungi</taxon>
        <taxon>Dikarya</taxon>
        <taxon>Basidiomycota</taxon>
        <taxon>Agaricomycotina</taxon>
        <taxon>Agaricomycetes</taxon>
        <taxon>Agaricomycetidae</taxon>
        <taxon>Boletales</taxon>
        <taxon>Suillineae</taxon>
        <taxon>Suillaceae</taxon>
        <taxon>Suillus</taxon>
    </lineage>
</organism>
<feature type="region of interest" description="Disordered" evidence="1">
    <location>
        <begin position="289"/>
        <end position="309"/>
    </location>
</feature>
<protein>
    <submittedName>
        <fullName evidence="2">Uncharacterized protein</fullName>
    </submittedName>
</protein>
<gene>
    <name evidence="2" type="ORF">HD556DRAFT_1477740</name>
</gene>
<name>A0A9P7J6D6_9AGAM</name>
<dbReference type="RefSeq" id="XP_041166483.1">
    <property type="nucleotide sequence ID" value="XM_041308555.1"/>
</dbReference>
<dbReference type="GeneID" id="64602319"/>